<comment type="caution">
    <text evidence="2">The sequence shown here is derived from an EMBL/GenBank/DDBJ whole genome shotgun (WGS) entry which is preliminary data.</text>
</comment>
<protein>
    <submittedName>
        <fullName evidence="2">Uncharacterized protein</fullName>
    </submittedName>
</protein>
<name>A0A9P7QT83_9PEZI</name>
<evidence type="ECO:0000256" key="1">
    <source>
        <dbReference type="SAM" id="MobiDB-lite"/>
    </source>
</evidence>
<reference evidence="2" key="1">
    <citation type="submission" date="2021-05" db="EMBL/GenBank/DDBJ databases">
        <title>Comparative genomics of three Colletotrichum scovillei strains and genetic complementation revealed genes involved fungal growth and virulence on chili pepper.</title>
        <authorList>
            <person name="Hsieh D.-K."/>
            <person name="Chuang S.-C."/>
            <person name="Chen C.-Y."/>
            <person name="Chao Y.-T."/>
            <person name="Lu M.-Y.J."/>
            <person name="Lee M.-H."/>
            <person name="Shih M.-C."/>
        </authorList>
    </citation>
    <scope>NUCLEOTIDE SEQUENCE</scope>
    <source>
        <strain evidence="2">Coll-153</strain>
    </source>
</reference>
<feature type="region of interest" description="Disordered" evidence="1">
    <location>
        <begin position="15"/>
        <end position="43"/>
    </location>
</feature>
<feature type="compositionally biased region" description="Low complexity" evidence="1">
    <location>
        <begin position="20"/>
        <end position="39"/>
    </location>
</feature>
<dbReference type="Proteomes" id="UP000699042">
    <property type="component" value="Unassembled WGS sequence"/>
</dbReference>
<dbReference type="AlphaFoldDB" id="A0A9P7QT83"/>
<accession>A0A9P7QT83</accession>
<sequence length="168" mass="18254">MGSCGRLGLSLVSHPTVRTAPPASESGEGAAAPAAHPPSQGFSSSNLSWRYATTTLDAWKLDAFGLLLFLSCPEQPTLHLDGKAKRDLPSSPSNHLFAVAEFTEAVIAYAISITQKGGKRPADPTASDPISIRPKQTYEYLHYHHSLHRLFRDLCTTFPNPRPPHLIK</sequence>
<gene>
    <name evidence="2" type="ORF">JMJ77_008776</name>
</gene>
<evidence type="ECO:0000313" key="2">
    <source>
        <dbReference type="EMBL" id="KAG7041071.1"/>
    </source>
</evidence>
<organism evidence="2 3">
    <name type="scientific">Colletotrichum scovillei</name>
    <dbReference type="NCBI Taxonomy" id="1209932"/>
    <lineage>
        <taxon>Eukaryota</taxon>
        <taxon>Fungi</taxon>
        <taxon>Dikarya</taxon>
        <taxon>Ascomycota</taxon>
        <taxon>Pezizomycotina</taxon>
        <taxon>Sordariomycetes</taxon>
        <taxon>Hypocreomycetidae</taxon>
        <taxon>Glomerellales</taxon>
        <taxon>Glomerellaceae</taxon>
        <taxon>Colletotrichum</taxon>
        <taxon>Colletotrichum acutatum species complex</taxon>
    </lineage>
</organism>
<dbReference type="EMBL" id="JAESDN010000016">
    <property type="protein sequence ID" value="KAG7041071.1"/>
    <property type="molecule type" value="Genomic_DNA"/>
</dbReference>
<evidence type="ECO:0000313" key="3">
    <source>
        <dbReference type="Proteomes" id="UP000699042"/>
    </source>
</evidence>
<proteinExistence type="predicted"/>
<keyword evidence="3" id="KW-1185">Reference proteome</keyword>